<proteinExistence type="predicted"/>
<dbReference type="Proteomes" id="UP000309566">
    <property type="component" value="Unassembled WGS sequence"/>
</dbReference>
<protein>
    <submittedName>
        <fullName evidence="1">Quinoprotein amine dehydrogenase</fullName>
    </submittedName>
</protein>
<evidence type="ECO:0000313" key="2">
    <source>
        <dbReference type="Proteomes" id="UP000309566"/>
    </source>
</evidence>
<name>A0A4S2CXQ3_9BACE</name>
<gene>
    <name evidence="1" type="ORF">E5353_11705</name>
</gene>
<reference evidence="1 2" key="1">
    <citation type="submission" date="2019-04" db="EMBL/GenBank/DDBJ databases">
        <title>Microbes associate with the intestines of laboratory mice.</title>
        <authorList>
            <person name="Navarre W."/>
            <person name="Wong E."/>
            <person name="Huang K."/>
            <person name="Tropini C."/>
            <person name="Ng K."/>
            <person name="Yu B."/>
        </authorList>
    </citation>
    <scope>NUCLEOTIDE SEQUENCE [LARGE SCALE GENOMIC DNA]</scope>
    <source>
        <strain evidence="1 2">NM63_1-25</strain>
    </source>
</reference>
<dbReference type="AlphaFoldDB" id="A0A4S2CXQ3"/>
<dbReference type="SUPFAM" id="SSF50998">
    <property type="entry name" value="Quinoprotein alcohol dehydrogenase-like"/>
    <property type="match status" value="1"/>
</dbReference>
<evidence type="ECO:0000313" key="1">
    <source>
        <dbReference type="EMBL" id="TGY32504.1"/>
    </source>
</evidence>
<comment type="caution">
    <text evidence="1">The sequence shown here is derived from an EMBL/GenBank/DDBJ whole genome shotgun (WGS) entry which is preliminary data.</text>
</comment>
<dbReference type="RefSeq" id="WP_135999857.1">
    <property type="nucleotide sequence ID" value="NZ_SRYX01000043.1"/>
</dbReference>
<sequence length="351" mass="39747">MKIYAYILIILFGVLTAQCEKEILEENQDIPSSDKENEDYNSYWYYSYEATHLVNAETLDRETPEEFVPYTVAHRGDSLFIANTGKAGYSLLVYSIGQGKLLNTLKSWQIAGEEKSFGSRIEAIVPAGDRLYVTERDSRIHVFSLPELAYLTCIGNGSWAGPVFQAQAMTVKDGLIYARDKTGMVSIYKEAEATPENYQKVNRYCQASGNGSLGNNGFEAHYMQPDAEGHILLTDYLGKKIRVLDPSLVNDELTNKISIDLDDLALSLEFNPRTFALCNERWYVTGNNNAINIYDREQDKWVKAMKSVKGYTFSQPVRVYAQNDTTLWISDINNSKRTLVKVSVHKGEIRE</sequence>
<dbReference type="EMBL" id="SRYX01000043">
    <property type="protein sequence ID" value="TGY32504.1"/>
    <property type="molecule type" value="Genomic_DNA"/>
</dbReference>
<organism evidence="1 2">
    <name type="scientific">Bacteroides caecimuris</name>
    <dbReference type="NCBI Taxonomy" id="1796613"/>
    <lineage>
        <taxon>Bacteria</taxon>
        <taxon>Pseudomonadati</taxon>
        <taxon>Bacteroidota</taxon>
        <taxon>Bacteroidia</taxon>
        <taxon>Bacteroidales</taxon>
        <taxon>Bacteroidaceae</taxon>
        <taxon>Bacteroides</taxon>
    </lineage>
</organism>
<dbReference type="InterPro" id="IPR011047">
    <property type="entry name" value="Quinoprotein_ADH-like_sf"/>
</dbReference>
<accession>A0A4S2CXQ3</accession>